<feature type="domain" description="Thioredoxin" evidence="1">
    <location>
        <begin position="15"/>
        <end position="81"/>
    </location>
</feature>
<dbReference type="Gene3D" id="3.40.30.10">
    <property type="entry name" value="Glutaredoxin"/>
    <property type="match status" value="1"/>
</dbReference>
<name>A0A3Q8ERT9_9PROT</name>
<organism evidence="2 3">
    <name type="scientific">Candidatus Kinetoplastidibacterium kentomonadis</name>
    <dbReference type="NCBI Taxonomy" id="1576550"/>
    <lineage>
        <taxon>Bacteria</taxon>
        <taxon>Pseudomonadati</taxon>
        <taxon>Pseudomonadota</taxon>
        <taxon>Betaproteobacteria</taxon>
        <taxon>Candidatus Kinetoplastidibacterium</taxon>
    </lineage>
</organism>
<dbReference type="SUPFAM" id="SSF52833">
    <property type="entry name" value="Thioredoxin-like"/>
    <property type="match status" value="1"/>
</dbReference>
<dbReference type="Pfam" id="PF00085">
    <property type="entry name" value="Thioredoxin"/>
    <property type="match status" value="1"/>
</dbReference>
<proteinExistence type="predicted"/>
<evidence type="ECO:0000313" key="2">
    <source>
        <dbReference type="EMBL" id="AWD32622.1"/>
    </source>
</evidence>
<dbReference type="EMBL" id="CP025628">
    <property type="protein sequence ID" value="AWD32622.1"/>
    <property type="molecule type" value="Genomic_DNA"/>
</dbReference>
<sequence length="118" mass="13592">MPLIIPNSNDNNFVSSDMIVCFCASWCSTCIDYKKKLEIFSNSITEYSFIWLDIDDHEHLIGDIEIENFPTILIKKSNKNVFFGTISSNILVLEKMLSTFNENKSTLFKDIINIDLNL</sequence>
<dbReference type="AlphaFoldDB" id="A0A3Q8ERT9"/>
<dbReference type="InterPro" id="IPR036249">
    <property type="entry name" value="Thioredoxin-like_sf"/>
</dbReference>
<gene>
    <name evidence="2" type="ORF">CKSOR_00516</name>
</gene>
<dbReference type="CDD" id="cd02947">
    <property type="entry name" value="TRX_family"/>
    <property type="match status" value="1"/>
</dbReference>
<dbReference type="InterPro" id="IPR013766">
    <property type="entry name" value="Thioredoxin_domain"/>
</dbReference>
<reference evidence="2 3" key="1">
    <citation type="journal article" date="2018" name="Parasitology">
        <title>The reduced genome of Candidatus Kinetoplastibacterium sorsogonicusi, the endosymbiont of Kentomonas sorsogonicus (Trypanosomatidae): loss of the haem-synthesis pathway.</title>
        <authorList>
            <person name="Silva F.M."/>
            <person name="Kostygov A.Y."/>
            <person name="Spodareva V.V."/>
            <person name="Butenko A."/>
            <person name="Tossou R."/>
            <person name="Lukes J."/>
            <person name="Yurchenko V."/>
            <person name="Alves J.M.P."/>
        </authorList>
    </citation>
    <scope>NUCLEOTIDE SEQUENCE [LARGE SCALE GENOMIC DNA]</scope>
    <source>
        <strain evidence="2 3">MF-08</strain>
    </source>
</reference>
<dbReference type="RefSeq" id="WP_108674025.1">
    <property type="nucleotide sequence ID" value="NZ_CP025628.1"/>
</dbReference>
<accession>A0A3Q8ERT9</accession>
<evidence type="ECO:0000313" key="3">
    <source>
        <dbReference type="Proteomes" id="UP000266796"/>
    </source>
</evidence>
<evidence type="ECO:0000259" key="1">
    <source>
        <dbReference type="Pfam" id="PF00085"/>
    </source>
</evidence>
<dbReference type="OrthoDB" id="8521206at2"/>
<dbReference type="Proteomes" id="UP000266796">
    <property type="component" value="Chromosome"/>
</dbReference>
<dbReference type="KEGG" id="kso:CKSOR_00516"/>
<keyword evidence="3" id="KW-1185">Reference proteome</keyword>
<protein>
    <recommendedName>
        <fullName evidence="1">Thioredoxin domain-containing protein</fullName>
    </recommendedName>
</protein>